<evidence type="ECO:0000313" key="9">
    <source>
        <dbReference type="EMBL" id="MDQ0340479.1"/>
    </source>
</evidence>
<dbReference type="GO" id="GO:0004239">
    <property type="term" value="F:initiator methionyl aminopeptidase activity"/>
    <property type="evidence" value="ECO:0007669"/>
    <property type="project" value="UniProtKB-EC"/>
</dbReference>
<dbReference type="InterPro" id="IPR001714">
    <property type="entry name" value="Pept_M24_MAP"/>
</dbReference>
<evidence type="ECO:0000256" key="3">
    <source>
        <dbReference type="ARBA" id="ARBA00022670"/>
    </source>
</evidence>
<dbReference type="Proteomes" id="UP001232445">
    <property type="component" value="Unassembled WGS sequence"/>
</dbReference>
<evidence type="ECO:0000256" key="5">
    <source>
        <dbReference type="ARBA" id="ARBA00022801"/>
    </source>
</evidence>
<comment type="cofactor">
    <cofactor evidence="6">
        <name>Co(2+)</name>
        <dbReference type="ChEBI" id="CHEBI:48828"/>
    </cofactor>
    <cofactor evidence="6">
        <name>Zn(2+)</name>
        <dbReference type="ChEBI" id="CHEBI:29105"/>
    </cofactor>
    <cofactor evidence="6">
        <name>Mn(2+)</name>
        <dbReference type="ChEBI" id="CHEBI:29035"/>
    </cofactor>
    <cofactor evidence="6">
        <name>Fe(2+)</name>
        <dbReference type="ChEBI" id="CHEBI:29033"/>
    </cofactor>
    <text evidence="6">Binds 2 divalent metal cations per subunit. Has a high-affinity and a low affinity metal-binding site. The true nature of the physiological cofactor is under debate. The enzyme is active with cobalt, zinc, manganese or divalent iron ions. Most likely, methionine aminopeptidases function as mononuclear Fe(2+)-metalloproteases under physiological conditions, and the catalytically relevant metal-binding site has been assigned to the histidine-containing high-affinity site.</text>
</comment>
<dbReference type="HAMAP" id="MF_01974">
    <property type="entry name" value="MetAP_1"/>
    <property type="match status" value="1"/>
</dbReference>
<dbReference type="InterPro" id="IPR000994">
    <property type="entry name" value="Pept_M24"/>
</dbReference>
<dbReference type="EC" id="3.4.11.18" evidence="6 7"/>
<comment type="caution">
    <text evidence="9">The sequence shown here is derived from an EMBL/GenBank/DDBJ whole genome shotgun (WGS) entry which is preliminary data.</text>
</comment>
<evidence type="ECO:0000256" key="7">
    <source>
        <dbReference type="RuleBase" id="RU003653"/>
    </source>
</evidence>
<evidence type="ECO:0000256" key="6">
    <source>
        <dbReference type="HAMAP-Rule" id="MF_01974"/>
    </source>
</evidence>
<evidence type="ECO:0000256" key="4">
    <source>
        <dbReference type="ARBA" id="ARBA00022723"/>
    </source>
</evidence>
<feature type="binding site" evidence="6">
    <location>
        <position position="232"/>
    </location>
    <ligand>
        <name>a divalent metal cation</name>
        <dbReference type="ChEBI" id="CHEBI:60240"/>
        <label>1</label>
    </ligand>
</feature>
<keyword evidence="10" id="KW-1185">Reference proteome</keyword>
<keyword evidence="5 6" id="KW-0378">Hydrolase</keyword>
<dbReference type="PRINTS" id="PR00599">
    <property type="entry name" value="MAPEPTIDASE"/>
</dbReference>
<organism evidence="9 10">
    <name type="scientific">Caldalkalibacillus uzonensis</name>
    <dbReference type="NCBI Taxonomy" id="353224"/>
    <lineage>
        <taxon>Bacteria</taxon>
        <taxon>Bacillati</taxon>
        <taxon>Bacillota</taxon>
        <taxon>Bacilli</taxon>
        <taxon>Bacillales</taxon>
        <taxon>Bacillaceae</taxon>
        <taxon>Caldalkalibacillus</taxon>
    </lineage>
</organism>
<gene>
    <name evidence="6" type="primary">map</name>
    <name evidence="9" type="ORF">J2S00_003294</name>
</gene>
<dbReference type="PANTHER" id="PTHR43330">
    <property type="entry name" value="METHIONINE AMINOPEPTIDASE"/>
    <property type="match status" value="1"/>
</dbReference>
<protein>
    <recommendedName>
        <fullName evidence="6 7">Methionine aminopeptidase</fullName>
        <shortName evidence="6">MAP</shortName>
        <shortName evidence="6">MetAP</shortName>
        <ecNumber evidence="6 7">3.4.11.18</ecNumber>
    </recommendedName>
    <alternativeName>
        <fullName evidence="6">Peptidase M</fullName>
    </alternativeName>
</protein>
<evidence type="ECO:0000259" key="8">
    <source>
        <dbReference type="Pfam" id="PF00557"/>
    </source>
</evidence>
<name>A0ABU0CVN1_9BACI</name>
<evidence type="ECO:0000313" key="10">
    <source>
        <dbReference type="Proteomes" id="UP001232445"/>
    </source>
</evidence>
<keyword evidence="2 6" id="KW-0031">Aminopeptidase</keyword>
<feature type="binding site" evidence="6">
    <location>
        <position position="76"/>
    </location>
    <ligand>
        <name>substrate</name>
    </ligand>
</feature>
<comment type="catalytic activity">
    <reaction evidence="6 7">
        <text>Release of N-terminal amino acids, preferentially methionine, from peptides and arylamides.</text>
        <dbReference type="EC" id="3.4.11.18"/>
    </reaction>
</comment>
<dbReference type="InterPro" id="IPR002467">
    <property type="entry name" value="Pept_M24A_MAP1"/>
</dbReference>
<feature type="binding site" evidence="6">
    <location>
        <position position="174"/>
    </location>
    <ligand>
        <name>substrate</name>
    </ligand>
</feature>
<dbReference type="EMBL" id="JAUSUQ010000014">
    <property type="protein sequence ID" value="MDQ0340479.1"/>
    <property type="molecule type" value="Genomic_DNA"/>
</dbReference>
<feature type="domain" description="Peptidase M24" evidence="8">
    <location>
        <begin position="11"/>
        <end position="239"/>
    </location>
</feature>
<feature type="binding site" evidence="6">
    <location>
        <position position="93"/>
    </location>
    <ligand>
        <name>a divalent metal cation</name>
        <dbReference type="ChEBI" id="CHEBI:60240"/>
        <label>1</label>
    </ligand>
</feature>
<dbReference type="SUPFAM" id="SSF55920">
    <property type="entry name" value="Creatinase/aminopeptidase"/>
    <property type="match status" value="1"/>
</dbReference>
<comment type="similarity">
    <text evidence="6">Belongs to the peptidase M24A family. Methionine aminopeptidase type 1 subfamily.</text>
</comment>
<evidence type="ECO:0000256" key="1">
    <source>
        <dbReference type="ARBA" id="ARBA00002521"/>
    </source>
</evidence>
<feature type="binding site" evidence="6">
    <location>
        <position position="104"/>
    </location>
    <ligand>
        <name>a divalent metal cation</name>
        <dbReference type="ChEBI" id="CHEBI:60240"/>
        <label>1</label>
    </ligand>
</feature>
<dbReference type="RefSeq" id="WP_307342175.1">
    <property type="nucleotide sequence ID" value="NZ_JAUSUQ010000014.1"/>
</dbReference>
<reference evidence="9 10" key="1">
    <citation type="submission" date="2023-07" db="EMBL/GenBank/DDBJ databases">
        <title>Genomic Encyclopedia of Type Strains, Phase IV (KMG-IV): sequencing the most valuable type-strain genomes for metagenomic binning, comparative biology and taxonomic classification.</title>
        <authorList>
            <person name="Goeker M."/>
        </authorList>
    </citation>
    <scope>NUCLEOTIDE SEQUENCE [LARGE SCALE GENOMIC DNA]</scope>
    <source>
        <strain evidence="9 10">DSM 17740</strain>
    </source>
</reference>
<feature type="binding site" evidence="6">
    <location>
        <position position="104"/>
    </location>
    <ligand>
        <name>a divalent metal cation</name>
        <dbReference type="ChEBI" id="CHEBI:60240"/>
        <label>2</label>
        <note>catalytic</note>
    </ligand>
</feature>
<accession>A0ABU0CVN1</accession>
<dbReference type="Pfam" id="PF00557">
    <property type="entry name" value="Peptidase_M24"/>
    <property type="match status" value="1"/>
</dbReference>
<dbReference type="NCBIfam" id="TIGR00500">
    <property type="entry name" value="met_pdase_I"/>
    <property type="match status" value="1"/>
</dbReference>
<dbReference type="CDD" id="cd01086">
    <property type="entry name" value="MetAP1"/>
    <property type="match status" value="1"/>
</dbReference>
<proteinExistence type="inferred from homology"/>
<dbReference type="InterPro" id="IPR036005">
    <property type="entry name" value="Creatinase/aminopeptidase-like"/>
</dbReference>
<feature type="binding site" evidence="6">
    <location>
        <position position="201"/>
    </location>
    <ligand>
        <name>a divalent metal cation</name>
        <dbReference type="ChEBI" id="CHEBI:60240"/>
        <label>2</label>
        <note>catalytic</note>
    </ligand>
</feature>
<comment type="function">
    <text evidence="1 6">Removes the N-terminal methionine from nascent proteins. The N-terminal methionine is often cleaved when the second residue in the primary sequence is small and uncharged (Met-Ala-, Cys, Gly, Pro, Ser, Thr, or Val). Requires deformylation of the N(alpha)-formylated initiator methionine before it can be hydrolyzed.</text>
</comment>
<feature type="binding site" evidence="6">
    <location>
        <position position="167"/>
    </location>
    <ligand>
        <name>a divalent metal cation</name>
        <dbReference type="ChEBI" id="CHEBI:60240"/>
        <label>2</label>
        <note>catalytic</note>
    </ligand>
</feature>
<comment type="subunit">
    <text evidence="6">Monomer.</text>
</comment>
<feature type="binding site" evidence="6">
    <location>
        <position position="232"/>
    </location>
    <ligand>
        <name>a divalent metal cation</name>
        <dbReference type="ChEBI" id="CHEBI:60240"/>
        <label>2</label>
        <note>catalytic</note>
    </ligand>
</feature>
<evidence type="ECO:0000256" key="2">
    <source>
        <dbReference type="ARBA" id="ARBA00022438"/>
    </source>
</evidence>
<dbReference type="Gene3D" id="3.90.230.10">
    <property type="entry name" value="Creatinase/methionine aminopeptidase superfamily"/>
    <property type="match status" value="1"/>
</dbReference>
<sequence length="249" mass="26875">MTVETVQELQALKKVGRVVALALQEMMNHVRPGISTAELDAIGEKVLVQHGAQSAPRGQYNFPGATCISVNEEVAHGIPGTRVLHPGDKVNIDVSAQLDGYFADTGATLIVPPVSTQARRLCASAERALEKALQKATSGQPLSEIGRVVEEEAKRSGFTVVKNLCGHGIGRSLHEEPNHIFSFYNPFEQTRLEKGMVLAIEPFISTGDELVEQAEDGWTLKAPQGSLVAQFEQTIVVTEKEPIILTALS</sequence>
<keyword evidence="4 6" id="KW-0479">Metal-binding</keyword>
<dbReference type="PANTHER" id="PTHR43330:SF13">
    <property type="entry name" value="METHIONINE AMINOPEPTIDASE 2"/>
    <property type="match status" value="1"/>
</dbReference>
<keyword evidence="3 6" id="KW-0645">Protease</keyword>